<evidence type="ECO:0000256" key="1">
    <source>
        <dbReference type="SAM" id="MobiDB-lite"/>
    </source>
</evidence>
<reference evidence="2" key="1">
    <citation type="submission" date="2020-03" db="EMBL/GenBank/DDBJ databases">
        <title>A high-quality chromosome-level genome assembly of a woody plant with both climbing and erect habits, Rhamnella rubrinervis.</title>
        <authorList>
            <person name="Lu Z."/>
            <person name="Yang Y."/>
            <person name="Zhu X."/>
            <person name="Sun Y."/>
        </authorList>
    </citation>
    <scope>NUCLEOTIDE SEQUENCE</scope>
    <source>
        <strain evidence="2">BYM</strain>
        <tissue evidence="2">Leaf</tissue>
    </source>
</reference>
<organism evidence="2 3">
    <name type="scientific">Rhamnella rubrinervis</name>
    <dbReference type="NCBI Taxonomy" id="2594499"/>
    <lineage>
        <taxon>Eukaryota</taxon>
        <taxon>Viridiplantae</taxon>
        <taxon>Streptophyta</taxon>
        <taxon>Embryophyta</taxon>
        <taxon>Tracheophyta</taxon>
        <taxon>Spermatophyta</taxon>
        <taxon>Magnoliopsida</taxon>
        <taxon>eudicotyledons</taxon>
        <taxon>Gunneridae</taxon>
        <taxon>Pentapetalae</taxon>
        <taxon>rosids</taxon>
        <taxon>fabids</taxon>
        <taxon>Rosales</taxon>
        <taxon>Rhamnaceae</taxon>
        <taxon>rhamnoid group</taxon>
        <taxon>Rhamneae</taxon>
        <taxon>Rhamnella</taxon>
    </lineage>
</organism>
<evidence type="ECO:0000313" key="3">
    <source>
        <dbReference type="Proteomes" id="UP000796880"/>
    </source>
</evidence>
<proteinExistence type="predicted"/>
<feature type="region of interest" description="Disordered" evidence="1">
    <location>
        <begin position="1"/>
        <end position="50"/>
    </location>
</feature>
<keyword evidence="3" id="KW-1185">Reference proteome</keyword>
<dbReference type="EMBL" id="VOIH02000012">
    <property type="protein sequence ID" value="KAF3432510.1"/>
    <property type="molecule type" value="Genomic_DNA"/>
</dbReference>
<comment type="caution">
    <text evidence="2">The sequence shown here is derived from an EMBL/GenBank/DDBJ whole genome shotgun (WGS) entry which is preliminary data.</text>
</comment>
<accession>A0A8K0DRG3</accession>
<dbReference type="AlphaFoldDB" id="A0A8K0DRG3"/>
<sequence length="145" mass="16237">MENLPGRLHPRASSDSLQNRKGVLKDVEGGRRSLRPGKVSKNEEDKPKDPSFLLPKVYVVPYGCVDEGEGIEVGSSVPARGETDDVVMVNVPASNSPDPEDYELKDLLPTIFEAEMERLRHLFEISYSITFRMPENREGPLQGRE</sequence>
<name>A0A8K0DRG3_9ROSA</name>
<evidence type="ECO:0000313" key="2">
    <source>
        <dbReference type="EMBL" id="KAF3432510.1"/>
    </source>
</evidence>
<gene>
    <name evidence="2" type="ORF">FNV43_RR27250</name>
</gene>
<dbReference type="Proteomes" id="UP000796880">
    <property type="component" value="Unassembled WGS sequence"/>
</dbReference>
<feature type="compositionally biased region" description="Basic and acidic residues" evidence="1">
    <location>
        <begin position="40"/>
        <end position="49"/>
    </location>
</feature>
<protein>
    <submittedName>
        <fullName evidence="2">Uncharacterized protein</fullName>
    </submittedName>
</protein>